<evidence type="ECO:0000256" key="1">
    <source>
        <dbReference type="ARBA" id="ARBA00000085"/>
    </source>
</evidence>
<dbReference type="Gene3D" id="3.40.50.2300">
    <property type="match status" value="2"/>
</dbReference>
<dbReference type="InterPro" id="IPR036890">
    <property type="entry name" value="HATPase_C_sf"/>
</dbReference>
<dbReference type="Gene3D" id="3.30.565.10">
    <property type="entry name" value="Histidine kinase-like ATPase, C-terminal domain"/>
    <property type="match status" value="1"/>
</dbReference>
<dbReference type="Gene3D" id="2.130.10.10">
    <property type="entry name" value="YVTN repeat-like/Quinoprotein amine dehydrogenase"/>
    <property type="match status" value="1"/>
</dbReference>
<evidence type="ECO:0000313" key="9">
    <source>
        <dbReference type="EMBL" id="MFC5409547.1"/>
    </source>
</evidence>
<dbReference type="PANTHER" id="PTHR45339">
    <property type="entry name" value="HYBRID SIGNAL TRANSDUCTION HISTIDINE KINASE J"/>
    <property type="match status" value="1"/>
</dbReference>
<dbReference type="PANTHER" id="PTHR45339:SF1">
    <property type="entry name" value="HYBRID SIGNAL TRANSDUCTION HISTIDINE KINASE J"/>
    <property type="match status" value="1"/>
</dbReference>
<evidence type="ECO:0000256" key="4">
    <source>
        <dbReference type="ARBA" id="ARBA00023012"/>
    </source>
</evidence>
<dbReference type="Pfam" id="PF07495">
    <property type="entry name" value="Y_Y_Y"/>
    <property type="match status" value="1"/>
</dbReference>
<dbReference type="PROSITE" id="PS50109">
    <property type="entry name" value="HIS_KIN"/>
    <property type="match status" value="1"/>
</dbReference>
<evidence type="ECO:0000259" key="7">
    <source>
        <dbReference type="PROSITE" id="PS50109"/>
    </source>
</evidence>
<evidence type="ECO:0000259" key="8">
    <source>
        <dbReference type="PROSITE" id="PS50110"/>
    </source>
</evidence>
<reference evidence="10" key="1">
    <citation type="journal article" date="2019" name="Int. J. Syst. Evol. Microbiol.">
        <title>The Global Catalogue of Microorganisms (GCM) 10K type strain sequencing project: providing services to taxonomists for standard genome sequencing and annotation.</title>
        <authorList>
            <consortium name="The Broad Institute Genomics Platform"/>
            <consortium name="The Broad Institute Genome Sequencing Center for Infectious Disease"/>
            <person name="Wu L."/>
            <person name="Ma J."/>
        </authorList>
    </citation>
    <scope>NUCLEOTIDE SEQUENCE [LARGE SCALE GENOMIC DNA]</scope>
    <source>
        <strain evidence="10">CCUG 55250</strain>
    </source>
</reference>
<dbReference type="InterPro" id="IPR004358">
    <property type="entry name" value="Sig_transdc_His_kin-like_C"/>
</dbReference>
<dbReference type="InterPro" id="IPR003661">
    <property type="entry name" value="HisK_dim/P_dom"/>
</dbReference>
<feature type="domain" description="Response regulatory" evidence="8">
    <location>
        <begin position="714"/>
        <end position="829"/>
    </location>
</feature>
<dbReference type="Pfam" id="PF00512">
    <property type="entry name" value="HisKA"/>
    <property type="match status" value="1"/>
</dbReference>
<dbReference type="InterPro" id="IPR013783">
    <property type="entry name" value="Ig-like_fold"/>
</dbReference>
<dbReference type="InterPro" id="IPR036097">
    <property type="entry name" value="HisK_dim/P_sf"/>
</dbReference>
<dbReference type="Pfam" id="PF02518">
    <property type="entry name" value="HATPase_c"/>
    <property type="match status" value="1"/>
</dbReference>
<dbReference type="PRINTS" id="PR00344">
    <property type="entry name" value="BCTRLSENSOR"/>
</dbReference>
<dbReference type="CDD" id="cd00146">
    <property type="entry name" value="PKD"/>
    <property type="match status" value="1"/>
</dbReference>
<dbReference type="InterPro" id="IPR011123">
    <property type="entry name" value="Y_Y_Y"/>
</dbReference>
<dbReference type="SUPFAM" id="SSF52172">
    <property type="entry name" value="CheY-like"/>
    <property type="match status" value="2"/>
</dbReference>
<keyword evidence="6" id="KW-0175">Coiled coil</keyword>
<comment type="caution">
    <text evidence="9">The sequence shown here is derived from an EMBL/GenBank/DDBJ whole genome shotgun (WGS) entry which is preliminary data.</text>
</comment>
<dbReference type="InterPro" id="IPR011006">
    <property type="entry name" value="CheY-like_superfamily"/>
</dbReference>
<dbReference type="Pfam" id="PF00072">
    <property type="entry name" value="Response_reg"/>
    <property type="match status" value="2"/>
</dbReference>
<dbReference type="EMBL" id="JBHSMA010000002">
    <property type="protein sequence ID" value="MFC5409547.1"/>
    <property type="molecule type" value="Genomic_DNA"/>
</dbReference>
<keyword evidence="3 5" id="KW-0597">Phosphoprotein</keyword>
<dbReference type="SMART" id="SM00387">
    <property type="entry name" value="HATPase_c"/>
    <property type="match status" value="1"/>
</dbReference>
<organism evidence="9 10">
    <name type="scientific">Larkinella bovis</name>
    <dbReference type="NCBI Taxonomy" id="683041"/>
    <lineage>
        <taxon>Bacteria</taxon>
        <taxon>Pseudomonadati</taxon>
        <taxon>Bacteroidota</taxon>
        <taxon>Cytophagia</taxon>
        <taxon>Cytophagales</taxon>
        <taxon>Spirosomataceae</taxon>
        <taxon>Larkinella</taxon>
    </lineage>
</organism>
<sequence length="838" mass="94437">MNSLHVDLQGRVWVGTKQGLNLFDEQRQSFTRYRQENGLGNDFIQGISSDSSQLWISTNRGLSKLHFQTQKIRNYDEGDGLLPGAFNRMAVFRNKFGKFYFGGINGLISFTPEQVRDNSYIPPVYLTKVKIFDQPTSFASDTLNLKYNQSTLTFEFAALNYTLPEKNQYAYRLDGFDDQWQFSGNKREAVYTNLNPGEYTFRVKASNNDGVWNEQGTALRIVITPPFWLTWWFKALAGSLFLATPLILIRLRIRSLKLQKTKLEKVVQERTAEVQYQKEELLTQSEHLLTQSEHLQLLVEELNEQRTQEQKAREEAEKANKAKSVFLATMSHEIRTPMNGVLGMAYLMKETELSADQTEYVDTIVQCGESLLGVINDILDFSKIESGNLELEPSEVNLLNSIESVLELFAGKAAETGLDLVCQLEPQVPTHILIDGLRLRQILINLVGNAVKFTHKGEVFVQVVVNQLLDNQQVELLFTVRDTGIGISPEKQARLFKSFSQGDSSMTRRYGGTGLGLVISERLVKLMGGAIRVESQEGKGTSFSFTVRCPMVTVPKPWSSSPHVTDPVEKRILIVDDNATNLTVLKAQLELWGQSPTVASSGSEAMMILEKSEPFHLVMTDMQMLGMSGKELARKIREKETALPIILLSSVKDDLRKNEDGLFAAVLTKPIRQHHLRELVLRQLGQTSVPQTPGNRPAPQQQLVKSFAQDHPLTILVAEDYLANQKLILNVLQRLGYNPVIVPNGVEVVEALQKEVYDLILMDVQMPEMNGLEATRLIRSQPGLQPVIVAMTANAMKEDYEECIQAGMDDYLSKPIFMEALKKTLAQVADRRQQVMNS</sequence>
<dbReference type="SUPFAM" id="SSF55874">
    <property type="entry name" value="ATPase domain of HSP90 chaperone/DNA topoisomerase II/histidine kinase"/>
    <property type="match status" value="1"/>
</dbReference>
<keyword evidence="4" id="KW-0902">Two-component regulatory system</keyword>
<proteinExistence type="predicted"/>
<dbReference type="SMART" id="SM00388">
    <property type="entry name" value="HisKA"/>
    <property type="match status" value="1"/>
</dbReference>
<dbReference type="CDD" id="cd00156">
    <property type="entry name" value="REC"/>
    <property type="match status" value="1"/>
</dbReference>
<accession>A0ABW0IAU1</accession>
<dbReference type="EC" id="2.7.13.3" evidence="2"/>
<feature type="domain" description="Histidine kinase" evidence="7">
    <location>
        <begin position="329"/>
        <end position="551"/>
    </location>
</feature>
<name>A0ABW0IAU1_9BACT</name>
<dbReference type="CDD" id="cd16922">
    <property type="entry name" value="HATPase_EvgS-ArcB-TorS-like"/>
    <property type="match status" value="1"/>
</dbReference>
<feature type="modified residue" description="4-aspartylphosphate" evidence="5">
    <location>
        <position position="621"/>
    </location>
</feature>
<evidence type="ECO:0000256" key="2">
    <source>
        <dbReference type="ARBA" id="ARBA00012438"/>
    </source>
</evidence>
<dbReference type="Proteomes" id="UP001596106">
    <property type="component" value="Unassembled WGS sequence"/>
</dbReference>
<dbReference type="PROSITE" id="PS50110">
    <property type="entry name" value="RESPONSE_REGULATORY"/>
    <property type="match status" value="2"/>
</dbReference>
<dbReference type="CDD" id="cd00082">
    <property type="entry name" value="HisKA"/>
    <property type="match status" value="1"/>
</dbReference>
<dbReference type="InterPro" id="IPR015943">
    <property type="entry name" value="WD40/YVTN_repeat-like_dom_sf"/>
</dbReference>
<dbReference type="InterPro" id="IPR001789">
    <property type="entry name" value="Sig_transdc_resp-reg_receiver"/>
</dbReference>
<protein>
    <recommendedName>
        <fullName evidence="2">histidine kinase</fullName>
        <ecNumber evidence="2">2.7.13.3</ecNumber>
    </recommendedName>
</protein>
<feature type="domain" description="Response regulatory" evidence="8">
    <location>
        <begin position="571"/>
        <end position="684"/>
    </location>
</feature>
<comment type="catalytic activity">
    <reaction evidence="1">
        <text>ATP + protein L-histidine = ADP + protein N-phospho-L-histidine.</text>
        <dbReference type="EC" id="2.7.13.3"/>
    </reaction>
</comment>
<dbReference type="SMART" id="SM00448">
    <property type="entry name" value="REC"/>
    <property type="match status" value="2"/>
</dbReference>
<gene>
    <name evidence="9" type="ORF">ACFPMF_09530</name>
</gene>
<evidence type="ECO:0000313" key="10">
    <source>
        <dbReference type="Proteomes" id="UP001596106"/>
    </source>
</evidence>
<dbReference type="Gene3D" id="1.10.287.130">
    <property type="match status" value="1"/>
</dbReference>
<dbReference type="SUPFAM" id="SSF47384">
    <property type="entry name" value="Homodimeric domain of signal transducing histidine kinase"/>
    <property type="match status" value="1"/>
</dbReference>
<dbReference type="Gene3D" id="2.60.40.10">
    <property type="entry name" value="Immunoglobulins"/>
    <property type="match status" value="1"/>
</dbReference>
<dbReference type="CDD" id="cd17546">
    <property type="entry name" value="REC_hyHK_CKI1_RcsC-like"/>
    <property type="match status" value="1"/>
</dbReference>
<dbReference type="InterPro" id="IPR003594">
    <property type="entry name" value="HATPase_dom"/>
</dbReference>
<dbReference type="RefSeq" id="WP_379844572.1">
    <property type="nucleotide sequence ID" value="NZ_JBHSMA010000002.1"/>
</dbReference>
<keyword evidence="10" id="KW-1185">Reference proteome</keyword>
<feature type="coiled-coil region" evidence="6">
    <location>
        <begin position="292"/>
        <end position="322"/>
    </location>
</feature>
<feature type="modified residue" description="4-aspartylphosphate" evidence="5">
    <location>
        <position position="763"/>
    </location>
</feature>
<dbReference type="InterPro" id="IPR005467">
    <property type="entry name" value="His_kinase_dom"/>
</dbReference>
<evidence type="ECO:0000256" key="6">
    <source>
        <dbReference type="SAM" id="Coils"/>
    </source>
</evidence>
<evidence type="ECO:0000256" key="3">
    <source>
        <dbReference type="ARBA" id="ARBA00022553"/>
    </source>
</evidence>
<evidence type="ECO:0000256" key="5">
    <source>
        <dbReference type="PROSITE-ProRule" id="PRU00169"/>
    </source>
</evidence>